<comment type="similarity">
    <text evidence="2 10">Belongs to the peptidase S11 family.</text>
</comment>
<dbReference type="PANTHER" id="PTHR35333">
    <property type="entry name" value="BETA-LACTAMASE"/>
    <property type="match status" value="1"/>
</dbReference>
<dbReference type="SUPFAM" id="SSF56601">
    <property type="entry name" value="beta-lactamase/transpeptidase-like"/>
    <property type="match status" value="1"/>
</dbReference>
<feature type="active site" description="Acyl-ester intermediate" evidence="8">
    <location>
        <position position="52"/>
    </location>
</feature>
<evidence type="ECO:0000256" key="8">
    <source>
        <dbReference type="PIRSR" id="PIRSR618044-1"/>
    </source>
</evidence>
<evidence type="ECO:0000256" key="3">
    <source>
        <dbReference type="ARBA" id="ARBA00022729"/>
    </source>
</evidence>
<feature type="binding site" evidence="9">
    <location>
        <position position="241"/>
    </location>
    <ligand>
        <name>substrate</name>
    </ligand>
</feature>
<evidence type="ECO:0000256" key="7">
    <source>
        <dbReference type="ARBA" id="ARBA00023316"/>
    </source>
</evidence>
<keyword evidence="11" id="KW-0812">Transmembrane</keyword>
<evidence type="ECO:0000256" key="1">
    <source>
        <dbReference type="ARBA" id="ARBA00003217"/>
    </source>
</evidence>
<evidence type="ECO:0000313" key="14">
    <source>
        <dbReference type="EMBL" id="RGC27366.1"/>
    </source>
</evidence>
<evidence type="ECO:0000256" key="9">
    <source>
        <dbReference type="PIRSR" id="PIRSR618044-2"/>
    </source>
</evidence>
<gene>
    <name evidence="14" type="ORF">DWX41_18165</name>
</gene>
<dbReference type="Gene3D" id="3.40.710.10">
    <property type="entry name" value="DD-peptidase/beta-lactamase superfamily"/>
    <property type="match status" value="1"/>
</dbReference>
<keyword evidence="14" id="KW-0121">Carboxypeptidase</keyword>
<evidence type="ECO:0000259" key="13">
    <source>
        <dbReference type="Pfam" id="PF09211"/>
    </source>
</evidence>
<dbReference type="InterPro" id="IPR018044">
    <property type="entry name" value="Peptidase_S11"/>
</dbReference>
<dbReference type="EMBL" id="QVIA01000024">
    <property type="protein sequence ID" value="RGC27366.1"/>
    <property type="molecule type" value="Genomic_DNA"/>
</dbReference>
<dbReference type="AlphaFoldDB" id="A0A3E2WJU0"/>
<feature type="active site" description="Proton acceptor" evidence="8">
    <location>
        <position position="55"/>
    </location>
</feature>
<organism evidence="14 15">
    <name type="scientific">Hungatella hathewayi</name>
    <dbReference type="NCBI Taxonomy" id="154046"/>
    <lineage>
        <taxon>Bacteria</taxon>
        <taxon>Bacillati</taxon>
        <taxon>Bacillota</taxon>
        <taxon>Clostridia</taxon>
        <taxon>Lachnospirales</taxon>
        <taxon>Lachnospiraceae</taxon>
        <taxon>Hungatella</taxon>
    </lineage>
</organism>
<comment type="function">
    <text evidence="1">Removes C-terminal D-alanyl residues from sugar-peptide cell wall precursors.</text>
</comment>
<keyword evidence="11" id="KW-1133">Transmembrane helix</keyword>
<dbReference type="InterPro" id="IPR000871">
    <property type="entry name" value="Beta-lactam_class-A"/>
</dbReference>
<evidence type="ECO:0000259" key="12">
    <source>
        <dbReference type="Pfam" id="PF00768"/>
    </source>
</evidence>
<dbReference type="PRINTS" id="PR00725">
    <property type="entry name" value="DADACBPTASE1"/>
</dbReference>
<feature type="active site" evidence="8">
    <location>
        <position position="116"/>
    </location>
</feature>
<dbReference type="GO" id="GO:0009252">
    <property type="term" value="P:peptidoglycan biosynthetic process"/>
    <property type="evidence" value="ECO:0007669"/>
    <property type="project" value="UniProtKB-KW"/>
</dbReference>
<keyword evidence="6" id="KW-0573">Peptidoglycan synthesis</keyword>
<dbReference type="InterPro" id="IPR015294">
    <property type="entry name" value="Pen-bd_prot4_C_dom"/>
</dbReference>
<dbReference type="GO" id="GO:0009002">
    <property type="term" value="F:serine-type D-Ala-D-Ala carboxypeptidase activity"/>
    <property type="evidence" value="ECO:0007669"/>
    <property type="project" value="InterPro"/>
</dbReference>
<dbReference type="InterPro" id="IPR015956">
    <property type="entry name" value="Peniciliin-bd_prot_C_sf"/>
</dbReference>
<evidence type="ECO:0000313" key="15">
    <source>
        <dbReference type="Proteomes" id="UP000261111"/>
    </source>
</evidence>
<keyword evidence="5" id="KW-0133">Cell shape</keyword>
<keyword evidence="3" id="KW-0732">Signal</keyword>
<dbReference type="GO" id="GO:0008360">
    <property type="term" value="P:regulation of cell shape"/>
    <property type="evidence" value="ECO:0007669"/>
    <property type="project" value="UniProtKB-KW"/>
</dbReference>
<protein>
    <submittedName>
        <fullName evidence="14">D-alanyl-D-alanine carboxypeptidase</fullName>
    </submittedName>
</protein>
<reference evidence="14 15" key="1">
    <citation type="submission" date="2018-08" db="EMBL/GenBank/DDBJ databases">
        <title>A genome reference for cultivated species of the human gut microbiota.</title>
        <authorList>
            <person name="Zou Y."/>
            <person name="Xue W."/>
            <person name="Luo G."/>
        </authorList>
    </citation>
    <scope>NUCLEOTIDE SEQUENCE [LARGE SCALE GENOMIC DNA]</scope>
    <source>
        <strain evidence="14 15">AF19-21</strain>
    </source>
</reference>
<keyword evidence="7" id="KW-0961">Cell wall biogenesis/degradation</keyword>
<dbReference type="InterPro" id="IPR037091">
    <property type="entry name" value="Pen-bd_prot4_C_dom_sf"/>
</dbReference>
<dbReference type="GO" id="GO:0008800">
    <property type="term" value="F:beta-lactamase activity"/>
    <property type="evidence" value="ECO:0007669"/>
    <property type="project" value="InterPro"/>
</dbReference>
<accession>A0A3E2WJU0</accession>
<comment type="caution">
    <text evidence="14">The sequence shown here is derived from an EMBL/GenBank/DDBJ whole genome shotgun (WGS) entry which is preliminary data.</text>
</comment>
<feature type="transmembrane region" description="Helical" evidence="11">
    <location>
        <begin position="374"/>
        <end position="399"/>
    </location>
</feature>
<evidence type="ECO:0000256" key="2">
    <source>
        <dbReference type="ARBA" id="ARBA00007164"/>
    </source>
</evidence>
<evidence type="ECO:0000256" key="5">
    <source>
        <dbReference type="ARBA" id="ARBA00022960"/>
    </source>
</evidence>
<feature type="domain" description="Penicillin-binding protein 4 C-terminal" evidence="13">
    <location>
        <begin position="298"/>
        <end position="359"/>
    </location>
</feature>
<dbReference type="Proteomes" id="UP000261111">
    <property type="component" value="Unassembled WGS sequence"/>
</dbReference>
<sequence length="425" mass="48159">MEVRAERAIDIARSNGNQLEERYQPAGSIIVEINTGQVLWQENPQISWEPASMSKLMTILLAYDAIQEGKFSLNTQVSVTDKYLDIASRYSLSNNKMLAGATYTVAELFDLIIVPSSAAATYMLADLIEPDPDKFVTLLNERAASIGMKNTRYYNPVGVPNKLLIPYQPVNASLTDVNVTTPEDYALLCCYFVKTYPDILNHTKYPKIVVKEGTPYEEKFDTYQYSIEGAKYSLKGTDGLKTGSNQNGFNYSSTALRGNTRLVEIVMGVSKWEDQAGEEIRHVIGNAIMEQAFQNFEYRKVLKKGIHTINDKKIEIKKDLWDCVPQNTDVSFNLDNGKVSVNLKREFLPGYQTPAVSYEAAPIFSGSAGSWSTIVIKVLLLIIMILLLLGCLRFYYVLLQRKKLRKRRMERRKLQNTRSLHDKDH</sequence>
<dbReference type="InterPro" id="IPR012338">
    <property type="entry name" value="Beta-lactam/transpept-like"/>
</dbReference>
<keyword evidence="4" id="KW-0378">Hydrolase</keyword>
<evidence type="ECO:0000256" key="11">
    <source>
        <dbReference type="SAM" id="Phobius"/>
    </source>
</evidence>
<evidence type="ECO:0000256" key="4">
    <source>
        <dbReference type="ARBA" id="ARBA00022801"/>
    </source>
</evidence>
<dbReference type="GO" id="GO:0071555">
    <property type="term" value="P:cell wall organization"/>
    <property type="evidence" value="ECO:0007669"/>
    <property type="project" value="UniProtKB-KW"/>
</dbReference>
<dbReference type="Gene3D" id="2.30.140.20">
    <property type="entry name" value="Penicillin-binding protein 4, C-terminal domain"/>
    <property type="match status" value="1"/>
</dbReference>
<dbReference type="Pfam" id="PF00768">
    <property type="entry name" value="Peptidase_S11"/>
    <property type="match status" value="1"/>
</dbReference>
<dbReference type="InterPro" id="IPR001967">
    <property type="entry name" value="Peptidase_S11_N"/>
</dbReference>
<evidence type="ECO:0000256" key="10">
    <source>
        <dbReference type="RuleBase" id="RU004016"/>
    </source>
</evidence>
<keyword evidence="11" id="KW-0472">Membrane</keyword>
<dbReference type="GO" id="GO:0046677">
    <property type="term" value="P:response to antibiotic"/>
    <property type="evidence" value="ECO:0007669"/>
    <property type="project" value="InterPro"/>
</dbReference>
<name>A0A3E2WJU0_9FIRM</name>
<proteinExistence type="inferred from homology"/>
<dbReference type="Pfam" id="PF09211">
    <property type="entry name" value="DUF1958"/>
    <property type="match status" value="1"/>
</dbReference>
<dbReference type="GO" id="GO:0006508">
    <property type="term" value="P:proteolysis"/>
    <property type="evidence" value="ECO:0007669"/>
    <property type="project" value="InterPro"/>
</dbReference>
<dbReference type="SUPFAM" id="SSF69189">
    <property type="entry name" value="Penicillin-binding protein associated domain"/>
    <property type="match status" value="1"/>
</dbReference>
<dbReference type="PANTHER" id="PTHR35333:SF4">
    <property type="entry name" value="SLR0121 PROTEIN"/>
    <property type="match status" value="1"/>
</dbReference>
<keyword evidence="14" id="KW-0645">Protease</keyword>
<feature type="domain" description="Peptidase S11 D-alanyl-D-alanine carboxypeptidase A N-terminal" evidence="12">
    <location>
        <begin position="28"/>
        <end position="270"/>
    </location>
</feature>
<evidence type="ECO:0000256" key="6">
    <source>
        <dbReference type="ARBA" id="ARBA00022984"/>
    </source>
</evidence>
<dbReference type="GO" id="GO:0030655">
    <property type="term" value="P:beta-lactam antibiotic catabolic process"/>
    <property type="evidence" value="ECO:0007669"/>
    <property type="project" value="InterPro"/>
</dbReference>